<dbReference type="Proteomes" id="UP000257109">
    <property type="component" value="Unassembled WGS sequence"/>
</dbReference>
<evidence type="ECO:0000313" key="3">
    <source>
        <dbReference type="Proteomes" id="UP000257109"/>
    </source>
</evidence>
<organism evidence="2 3">
    <name type="scientific">Mucuna pruriens</name>
    <name type="common">Velvet bean</name>
    <name type="synonym">Dolichos pruriens</name>
    <dbReference type="NCBI Taxonomy" id="157652"/>
    <lineage>
        <taxon>Eukaryota</taxon>
        <taxon>Viridiplantae</taxon>
        <taxon>Streptophyta</taxon>
        <taxon>Embryophyta</taxon>
        <taxon>Tracheophyta</taxon>
        <taxon>Spermatophyta</taxon>
        <taxon>Magnoliopsida</taxon>
        <taxon>eudicotyledons</taxon>
        <taxon>Gunneridae</taxon>
        <taxon>Pentapetalae</taxon>
        <taxon>rosids</taxon>
        <taxon>fabids</taxon>
        <taxon>Fabales</taxon>
        <taxon>Fabaceae</taxon>
        <taxon>Papilionoideae</taxon>
        <taxon>50 kb inversion clade</taxon>
        <taxon>NPAAA clade</taxon>
        <taxon>indigoferoid/millettioid clade</taxon>
        <taxon>Phaseoleae</taxon>
        <taxon>Mucuna</taxon>
    </lineage>
</organism>
<name>A0A371I914_MUCPR</name>
<accession>A0A371I914</accession>
<feature type="region of interest" description="Disordered" evidence="1">
    <location>
        <begin position="72"/>
        <end position="92"/>
    </location>
</feature>
<keyword evidence="3" id="KW-1185">Reference proteome</keyword>
<evidence type="ECO:0000313" key="2">
    <source>
        <dbReference type="EMBL" id="RDY11543.1"/>
    </source>
</evidence>
<proteinExistence type="predicted"/>
<evidence type="ECO:0000256" key="1">
    <source>
        <dbReference type="SAM" id="MobiDB-lite"/>
    </source>
</evidence>
<feature type="non-terminal residue" evidence="2">
    <location>
        <position position="92"/>
    </location>
</feature>
<feature type="non-terminal residue" evidence="2">
    <location>
        <position position="1"/>
    </location>
</feature>
<reference evidence="2" key="1">
    <citation type="submission" date="2018-05" db="EMBL/GenBank/DDBJ databases">
        <title>Draft genome of Mucuna pruriens seed.</title>
        <authorList>
            <person name="Nnadi N.E."/>
            <person name="Vos R."/>
            <person name="Hasami M.H."/>
            <person name="Devisetty U.K."/>
            <person name="Aguiy J.C."/>
        </authorList>
    </citation>
    <scope>NUCLEOTIDE SEQUENCE [LARGE SCALE GENOMIC DNA]</scope>
    <source>
        <strain evidence="2">JCA_2017</strain>
    </source>
</reference>
<dbReference type="AlphaFoldDB" id="A0A371I914"/>
<sequence length="92" mass="10767">VYVEEPPFSALAAYSFKFLNLSRIPFTLFPFPFHQTLYHLCNFLLFHYAILIKFWPQCYFDEAMLLEAPPLAHSPKSSSNHNVLGTHQLNYD</sequence>
<dbReference type="EMBL" id="QJKJ01000625">
    <property type="protein sequence ID" value="RDY11543.1"/>
    <property type="molecule type" value="Genomic_DNA"/>
</dbReference>
<protein>
    <submittedName>
        <fullName evidence="2">Uncharacterized protein</fullName>
    </submittedName>
</protein>
<feature type="compositionally biased region" description="Polar residues" evidence="1">
    <location>
        <begin position="75"/>
        <end position="92"/>
    </location>
</feature>
<gene>
    <name evidence="2" type="ORF">CR513_03787</name>
</gene>
<comment type="caution">
    <text evidence="2">The sequence shown here is derived from an EMBL/GenBank/DDBJ whole genome shotgun (WGS) entry which is preliminary data.</text>
</comment>